<evidence type="ECO:0000313" key="3">
    <source>
        <dbReference type="Proteomes" id="UP001139477"/>
    </source>
</evidence>
<gene>
    <name evidence="2" type="ORF">NHG85_17590</name>
</gene>
<feature type="domain" description="Hedgehog/Intein (Hint)" evidence="1">
    <location>
        <begin position="21"/>
        <end position="61"/>
    </location>
</feature>
<proteinExistence type="predicted"/>
<evidence type="ECO:0000313" key="2">
    <source>
        <dbReference type="EMBL" id="MCP1170321.1"/>
    </source>
</evidence>
<reference evidence="2" key="1">
    <citation type="submission" date="2022-06" db="EMBL/GenBank/DDBJ databases">
        <title>Limimaricola sediminis sp. nov., isolated from an intertidal sediment.</title>
        <authorList>
            <person name="Shao X."/>
        </authorList>
    </citation>
    <scope>NUCLEOTIDE SEQUENCE</scope>
    <source>
        <strain evidence="2">ASW11-118</strain>
    </source>
</reference>
<comment type="caution">
    <text evidence="2">The sequence shown here is derived from an EMBL/GenBank/DDBJ whole genome shotgun (WGS) entry which is preliminary data.</text>
</comment>
<evidence type="ECO:0000259" key="1">
    <source>
        <dbReference type="Pfam" id="PF13403"/>
    </source>
</evidence>
<dbReference type="InterPro" id="IPR036844">
    <property type="entry name" value="Hint_dom_sf"/>
</dbReference>
<organism evidence="2 3">
    <name type="scientific">Limimaricola litoreus</name>
    <dbReference type="NCBI Taxonomy" id="2955316"/>
    <lineage>
        <taxon>Bacteria</taxon>
        <taxon>Pseudomonadati</taxon>
        <taxon>Pseudomonadota</taxon>
        <taxon>Alphaproteobacteria</taxon>
        <taxon>Rhodobacterales</taxon>
        <taxon>Paracoccaceae</taxon>
        <taxon>Limimaricola</taxon>
    </lineage>
</organism>
<dbReference type="AlphaFoldDB" id="A0A9X2FRE6"/>
<dbReference type="InterPro" id="IPR028992">
    <property type="entry name" value="Hedgehog/Intein_dom"/>
</dbReference>
<dbReference type="RefSeq" id="WP_253334870.1">
    <property type="nucleotide sequence ID" value="NZ_JAMYXC010000285.1"/>
</dbReference>
<dbReference type="Proteomes" id="UP001139477">
    <property type="component" value="Unassembled WGS sequence"/>
</dbReference>
<dbReference type="Pfam" id="PF13403">
    <property type="entry name" value="Hint_2"/>
    <property type="match status" value="1"/>
</dbReference>
<sequence>MGGKRIETNARIGADRAGLPAGTRIATPLGERAVETLRPGDLVLTRDHGFQPLLRLEVGRSEAVDAPLQLMPAALPGLERALRLPPRQR</sequence>
<protein>
    <submittedName>
        <fullName evidence="2">Hint domain-containing protein</fullName>
    </submittedName>
</protein>
<dbReference type="EMBL" id="JAMYXC010000285">
    <property type="protein sequence ID" value="MCP1170321.1"/>
    <property type="molecule type" value="Genomic_DNA"/>
</dbReference>
<dbReference type="SUPFAM" id="SSF51294">
    <property type="entry name" value="Hedgehog/intein (Hint) domain"/>
    <property type="match status" value="1"/>
</dbReference>
<accession>A0A9X2FRE6</accession>
<keyword evidence="3" id="KW-1185">Reference proteome</keyword>
<feature type="non-terminal residue" evidence="2">
    <location>
        <position position="89"/>
    </location>
</feature>
<name>A0A9X2FRE6_9RHOB</name>